<reference evidence="1" key="1">
    <citation type="journal article" date="2015" name="Nature">
        <title>Complex archaea that bridge the gap between prokaryotes and eukaryotes.</title>
        <authorList>
            <person name="Spang A."/>
            <person name="Saw J.H."/>
            <person name="Jorgensen S.L."/>
            <person name="Zaremba-Niedzwiedzka K."/>
            <person name="Martijn J."/>
            <person name="Lind A.E."/>
            <person name="van Eijk R."/>
            <person name="Schleper C."/>
            <person name="Guy L."/>
            <person name="Ettema T.J."/>
        </authorList>
    </citation>
    <scope>NUCLEOTIDE SEQUENCE</scope>
</reference>
<dbReference type="AlphaFoldDB" id="A0A0F8YG07"/>
<dbReference type="EMBL" id="LAZR01069825">
    <property type="protein sequence ID" value="KKK46951.1"/>
    <property type="molecule type" value="Genomic_DNA"/>
</dbReference>
<sequence length="335" mass="37237">EPKKGTVMRRRGVWAMNTLTVLLAATHLAAWIPPVHAGDADELKIKRQEVFEFAARPSITRRGDRVTISFATKGYCDATVAVENAQGKIVRHLASGLLGPNAPQPFRKNSKKQTIIWDGKDDGGKHLDQKDTLTVRVSLGLQPRFEKTLFWSPHKRQSWNTPIISAAKEGVYVLTDGWTAALLQLFDHEGNYVRTIYPFSSDKVEKVKGLAWHTFVDDGRRLPIKPNYYQNTLLTSGDFSGFTFDPKADRYRTVVGGIGRTKAGKAAWKHHAATAMAARGGRIALAHLRLNRLAADGTSGGMNLQGPATSLRGRRGWIPILDFRNKGRRDTLFEV</sequence>
<feature type="non-terminal residue" evidence="1">
    <location>
        <position position="1"/>
    </location>
</feature>
<feature type="non-terminal residue" evidence="1">
    <location>
        <position position="335"/>
    </location>
</feature>
<dbReference type="Gene3D" id="2.60.40.4070">
    <property type="match status" value="1"/>
</dbReference>
<name>A0A0F8YG07_9ZZZZ</name>
<protein>
    <submittedName>
        <fullName evidence="1">Uncharacterized protein</fullName>
    </submittedName>
</protein>
<accession>A0A0F8YG07</accession>
<gene>
    <name evidence="1" type="ORF">LCGC14_3160110</name>
</gene>
<organism evidence="1">
    <name type="scientific">marine sediment metagenome</name>
    <dbReference type="NCBI Taxonomy" id="412755"/>
    <lineage>
        <taxon>unclassified sequences</taxon>
        <taxon>metagenomes</taxon>
        <taxon>ecological metagenomes</taxon>
    </lineage>
</organism>
<proteinExistence type="predicted"/>
<evidence type="ECO:0000313" key="1">
    <source>
        <dbReference type="EMBL" id="KKK46951.1"/>
    </source>
</evidence>
<comment type="caution">
    <text evidence="1">The sequence shown here is derived from an EMBL/GenBank/DDBJ whole genome shotgun (WGS) entry which is preliminary data.</text>
</comment>